<name>A0AAU9AKK3_LYSEN</name>
<evidence type="ECO:0000256" key="1">
    <source>
        <dbReference type="ARBA" id="ARBA00022741"/>
    </source>
</evidence>
<dbReference type="InterPro" id="IPR043129">
    <property type="entry name" value="ATPase_NBD"/>
</dbReference>
<protein>
    <submittedName>
        <fullName evidence="3">Heat shock protein</fullName>
    </submittedName>
</protein>
<dbReference type="EMBL" id="AP014940">
    <property type="protein sequence ID" value="BAV95791.1"/>
    <property type="molecule type" value="Genomic_DNA"/>
</dbReference>
<accession>A0AAU9AKK3</accession>
<keyword evidence="1" id="KW-0547">Nucleotide-binding</keyword>
<dbReference type="InterPro" id="IPR013126">
    <property type="entry name" value="Hsp_70_fam"/>
</dbReference>
<proteinExistence type="predicted"/>
<dbReference type="SUPFAM" id="SSF53067">
    <property type="entry name" value="Actin-like ATPase domain"/>
    <property type="match status" value="2"/>
</dbReference>
<reference evidence="3 4" key="1">
    <citation type="journal article" date="2017" name="DNA Res.">
        <title>Complete genome sequence and expression profile of the commercial lytic enzyme producer Lysobacter enzymogenes M497-1.</title>
        <authorList>
            <person name="Takami H."/>
            <person name="Toyoda A."/>
            <person name="Uchiyama I."/>
            <person name="Itoh T."/>
            <person name="Takaki Y."/>
            <person name="Arai W."/>
            <person name="Nishi S."/>
            <person name="Kawai M."/>
            <person name="Shinya K."/>
            <person name="Ikeda H."/>
        </authorList>
    </citation>
    <scope>NUCLEOTIDE SEQUENCE [LARGE SCALE GENOMIC DNA]</scope>
    <source>
        <strain evidence="3 4">M497-1</strain>
    </source>
</reference>
<dbReference type="AlphaFoldDB" id="A0AAU9AKK3"/>
<dbReference type="RefSeq" id="WP_074871838.1">
    <property type="nucleotide sequence ID" value="NZ_AP014940.1"/>
</dbReference>
<dbReference type="GO" id="GO:0005524">
    <property type="term" value="F:ATP binding"/>
    <property type="evidence" value="ECO:0007669"/>
    <property type="project" value="UniProtKB-KW"/>
</dbReference>
<dbReference type="Gene3D" id="3.90.640.10">
    <property type="entry name" value="Actin, Chain A, domain 4"/>
    <property type="match status" value="1"/>
</dbReference>
<dbReference type="InterPro" id="IPR056546">
    <property type="entry name" value="MreB_MamK-like"/>
</dbReference>
<organism evidence="3 4">
    <name type="scientific">Lysobacter enzymogenes</name>
    <dbReference type="NCBI Taxonomy" id="69"/>
    <lineage>
        <taxon>Bacteria</taxon>
        <taxon>Pseudomonadati</taxon>
        <taxon>Pseudomonadota</taxon>
        <taxon>Gammaproteobacteria</taxon>
        <taxon>Lysobacterales</taxon>
        <taxon>Lysobacteraceae</taxon>
        <taxon>Lysobacter</taxon>
    </lineage>
</organism>
<sequence length="455" mass="48780">MKIGIDFGTSYSAAAAVIDGEVRTVRFGEERQFRTTVYFPEAVPDPDKFELDDAMEAEVDGLVRSARAEQSRNPGQARRSDIELRRDAVRAVRRQWLERQVREARASAASLQNAVYGEEAVEAYLAEGFGNLVQSPKSMLGYQLAPHVRQTIVGIAGYILEHIRLSASQQFGANVRAAVLGRPVQFRSSMGAAGGDQALEILREAAASAGFDQVDFLEEPVAAALGHHAGSAQRHRALVVDIGGGTSDITLAEVGGAQAPRVLGSWGIARGGVDVDLALSLSRFMPLFGKGATRVPAHHFVEAATVHDVIRQRDFQRRDAYREVPEPFGPRLIALQDTGNTTRLSRAVEAAKIELSSHERNRAALDYIETGLTQDVLAPDLSAAAEGFLGFLTELLGEVAAQIGEPPQVVFLTGGMSRAPYVRAAAQRCFPDAQLVAGDPSLGVVSGLAFAAAEK</sequence>
<evidence type="ECO:0000313" key="3">
    <source>
        <dbReference type="EMBL" id="BAV95791.1"/>
    </source>
</evidence>
<dbReference type="GO" id="GO:0140662">
    <property type="term" value="F:ATP-dependent protein folding chaperone"/>
    <property type="evidence" value="ECO:0007669"/>
    <property type="project" value="InterPro"/>
</dbReference>
<dbReference type="Gene3D" id="3.30.420.40">
    <property type="match status" value="2"/>
</dbReference>
<keyword evidence="3" id="KW-0346">Stress response</keyword>
<evidence type="ECO:0000313" key="4">
    <source>
        <dbReference type="Proteomes" id="UP000218824"/>
    </source>
</evidence>
<dbReference type="Proteomes" id="UP000218824">
    <property type="component" value="Chromosome"/>
</dbReference>
<dbReference type="GeneID" id="83062224"/>
<dbReference type="Pfam" id="PF06723">
    <property type="entry name" value="MreB_Mbl"/>
    <property type="match status" value="1"/>
</dbReference>
<dbReference type="KEGG" id="lem:LEN_0304"/>
<keyword evidence="2" id="KW-0067">ATP-binding</keyword>
<dbReference type="PANTHER" id="PTHR19375">
    <property type="entry name" value="HEAT SHOCK PROTEIN 70KDA"/>
    <property type="match status" value="1"/>
</dbReference>
<gene>
    <name evidence="3" type="ORF">LEN_0304</name>
</gene>
<evidence type="ECO:0000256" key="2">
    <source>
        <dbReference type="ARBA" id="ARBA00022840"/>
    </source>
</evidence>